<dbReference type="Proteomes" id="UP000744676">
    <property type="component" value="Unassembled WGS sequence"/>
</dbReference>
<protein>
    <submittedName>
        <fullName evidence="1">Uncharacterized protein</fullName>
    </submittedName>
</protein>
<evidence type="ECO:0000313" key="2">
    <source>
        <dbReference type="Proteomes" id="UP000744676"/>
    </source>
</evidence>
<reference evidence="1 2" key="1">
    <citation type="journal article" date="2020" name="Front. Microbiol.">
        <title>Phenotypic and Genetic Characterization of the Cheese Ripening Yeast Geotrichum candidum.</title>
        <authorList>
            <person name="Perkins V."/>
            <person name="Vignola S."/>
            <person name="Lessard M.H."/>
            <person name="Plante P.L."/>
            <person name="Corbeil J."/>
            <person name="Dugat-Bony E."/>
            <person name="Frenette M."/>
            <person name="Labrie S."/>
        </authorList>
    </citation>
    <scope>NUCLEOTIDE SEQUENCE [LARGE SCALE GENOMIC DNA]</scope>
    <source>
        <strain evidence="1 2">LMA-1147</strain>
    </source>
</reference>
<sequence>MSILRKNVVKFTRRAGSVNNKGKENVRMNFDLDADLTPLFNWNTKQVFVYLTAEYDGGAKRTDISNKVTFWDKIILTKDDAVLRLRNQRSAYSVYDVQKSFNGPFKQRQKKTYGSHDRRKYQSAYQTKSDDIKKSLVHRARLRKAYYKMLEREGEEVPSKNRSYGSDSEEKNIKNDEEDNSDNNSNNENDNSDASESEEEQGGFFEGEPVESKEPKTSAKNTYHERKAAEKKERAMTFYERNRLIKERKLAKRKSQEEYRANREKEHQLREAKRIKHRNQMKKFTDRGQPLMKSRINRLLDKIKETN</sequence>
<name>A0ACB6V771_9ASCO</name>
<keyword evidence="2" id="KW-1185">Reference proteome</keyword>
<accession>A0ACB6V771</accession>
<evidence type="ECO:0000313" key="1">
    <source>
        <dbReference type="EMBL" id="KAF5100243.1"/>
    </source>
</evidence>
<gene>
    <name evidence="1" type="ORF">D0Z00_001345</name>
</gene>
<comment type="caution">
    <text evidence="1">The sequence shown here is derived from an EMBL/GenBank/DDBJ whole genome shotgun (WGS) entry which is preliminary data.</text>
</comment>
<proteinExistence type="predicted"/>
<dbReference type="EMBL" id="QVQA01000024">
    <property type="protein sequence ID" value="KAF5100243.1"/>
    <property type="molecule type" value="Genomic_DNA"/>
</dbReference>
<organism evidence="1 2">
    <name type="scientific">Geotrichum galactomycetum</name>
    <dbReference type="NCBI Taxonomy" id="27317"/>
    <lineage>
        <taxon>Eukaryota</taxon>
        <taxon>Fungi</taxon>
        <taxon>Dikarya</taxon>
        <taxon>Ascomycota</taxon>
        <taxon>Saccharomycotina</taxon>
        <taxon>Dipodascomycetes</taxon>
        <taxon>Dipodascales</taxon>
        <taxon>Dipodascaceae</taxon>
        <taxon>Geotrichum</taxon>
    </lineage>
</organism>